<dbReference type="Gene3D" id="2.30.30.140">
    <property type="match status" value="2"/>
</dbReference>
<feature type="region of interest" description="Disordered" evidence="9">
    <location>
        <begin position="1"/>
        <end position="55"/>
    </location>
</feature>
<dbReference type="Pfam" id="PF00536">
    <property type="entry name" value="SAM_1"/>
    <property type="match status" value="1"/>
</dbReference>
<feature type="domain" description="SAM" evidence="10">
    <location>
        <begin position="730"/>
        <end position="798"/>
    </location>
</feature>
<dbReference type="OrthoDB" id="5912862at2759"/>
<dbReference type="SUPFAM" id="SSF47769">
    <property type="entry name" value="SAM/Pointed domain"/>
    <property type="match status" value="1"/>
</dbReference>
<feature type="compositionally biased region" description="Basic and acidic residues" evidence="9">
    <location>
        <begin position="692"/>
        <end position="711"/>
    </location>
</feature>
<dbReference type="CDD" id="cd09578">
    <property type="entry name" value="SAM_Scm"/>
    <property type="match status" value="1"/>
</dbReference>
<evidence type="ECO:0000256" key="9">
    <source>
        <dbReference type="SAM" id="MobiDB-lite"/>
    </source>
</evidence>
<protein>
    <recommendedName>
        <fullName evidence="10">SAM domain-containing protein</fullName>
    </recommendedName>
</protein>
<dbReference type="InterPro" id="IPR010507">
    <property type="entry name" value="Znf_MYM"/>
</dbReference>
<feature type="compositionally biased region" description="Low complexity" evidence="9">
    <location>
        <begin position="567"/>
        <end position="580"/>
    </location>
</feature>
<comment type="subcellular location">
    <subcellularLocation>
        <location evidence="1">Nucleus</location>
    </subcellularLocation>
</comment>
<feature type="compositionally biased region" description="Low complexity" evidence="9">
    <location>
        <begin position="622"/>
        <end position="649"/>
    </location>
</feature>
<dbReference type="CDD" id="cd20110">
    <property type="entry name" value="MBT_dScm_rpt2"/>
    <property type="match status" value="1"/>
</dbReference>
<feature type="compositionally biased region" description="Low complexity" evidence="9">
    <location>
        <begin position="1"/>
        <end position="15"/>
    </location>
</feature>
<dbReference type="Proteomes" id="UP001153620">
    <property type="component" value="Chromosome 2"/>
</dbReference>
<organism evidence="11 12">
    <name type="scientific">Chironomus riparius</name>
    <dbReference type="NCBI Taxonomy" id="315576"/>
    <lineage>
        <taxon>Eukaryota</taxon>
        <taxon>Metazoa</taxon>
        <taxon>Ecdysozoa</taxon>
        <taxon>Arthropoda</taxon>
        <taxon>Hexapoda</taxon>
        <taxon>Insecta</taxon>
        <taxon>Pterygota</taxon>
        <taxon>Neoptera</taxon>
        <taxon>Endopterygota</taxon>
        <taxon>Diptera</taxon>
        <taxon>Nematocera</taxon>
        <taxon>Chironomoidea</taxon>
        <taxon>Chironomidae</taxon>
        <taxon>Chironominae</taxon>
        <taxon>Chironomus</taxon>
    </lineage>
</organism>
<keyword evidence="5" id="KW-0805">Transcription regulation</keyword>
<dbReference type="PANTHER" id="PTHR12247">
    <property type="entry name" value="POLYCOMB GROUP PROTEIN"/>
    <property type="match status" value="1"/>
</dbReference>
<dbReference type="InterPro" id="IPR021987">
    <property type="entry name" value="SLED"/>
</dbReference>
<gene>
    <name evidence="11" type="ORF">CHIRRI_LOCUS8676</name>
</gene>
<feature type="repeat" description="MBT" evidence="8">
    <location>
        <begin position="310"/>
        <end position="411"/>
    </location>
</feature>
<evidence type="ECO:0000256" key="5">
    <source>
        <dbReference type="ARBA" id="ARBA00023015"/>
    </source>
</evidence>
<dbReference type="GO" id="GO:0008270">
    <property type="term" value="F:zinc ion binding"/>
    <property type="evidence" value="ECO:0007669"/>
    <property type="project" value="InterPro"/>
</dbReference>
<keyword evidence="12" id="KW-1185">Reference proteome</keyword>
<dbReference type="SMART" id="SM00454">
    <property type="entry name" value="SAM"/>
    <property type="match status" value="1"/>
</dbReference>
<dbReference type="GO" id="GO:0045892">
    <property type="term" value="P:negative regulation of DNA-templated transcription"/>
    <property type="evidence" value="ECO:0007669"/>
    <property type="project" value="TreeGrafter"/>
</dbReference>
<dbReference type="GO" id="GO:0005634">
    <property type="term" value="C:nucleus"/>
    <property type="evidence" value="ECO:0007669"/>
    <property type="project" value="UniProtKB-SubCell"/>
</dbReference>
<dbReference type="SUPFAM" id="SSF63748">
    <property type="entry name" value="Tudor/PWWP/MBT"/>
    <property type="match status" value="2"/>
</dbReference>
<name>A0A9N9WR75_9DIPT</name>
<evidence type="ECO:0000313" key="11">
    <source>
        <dbReference type="EMBL" id="CAG9805808.1"/>
    </source>
</evidence>
<feature type="region of interest" description="Disordered" evidence="9">
    <location>
        <begin position="564"/>
        <end position="729"/>
    </location>
</feature>
<dbReference type="InterPro" id="IPR038348">
    <property type="entry name" value="SLED_sf"/>
</dbReference>
<keyword evidence="4" id="KW-0677">Repeat</keyword>
<reference evidence="11" key="1">
    <citation type="submission" date="2022-01" db="EMBL/GenBank/DDBJ databases">
        <authorList>
            <person name="King R."/>
        </authorList>
    </citation>
    <scope>NUCLEOTIDE SEQUENCE</scope>
</reference>
<dbReference type="InterPro" id="IPR004092">
    <property type="entry name" value="Mbt"/>
</dbReference>
<dbReference type="FunFam" id="2.30.30.140:FF:000016">
    <property type="entry name" value="polycomb protein SCMH1 isoform X1"/>
    <property type="match status" value="1"/>
</dbReference>
<accession>A0A9N9WR75</accession>
<dbReference type="PANTHER" id="PTHR12247:SF132">
    <property type="entry name" value="POLYCOMB PROTEIN SCM"/>
    <property type="match status" value="1"/>
</dbReference>
<evidence type="ECO:0000256" key="6">
    <source>
        <dbReference type="ARBA" id="ARBA00023163"/>
    </source>
</evidence>
<dbReference type="InterPro" id="IPR047531">
    <property type="entry name" value="SAM_Scm-like"/>
</dbReference>
<dbReference type="GO" id="GO:0003682">
    <property type="term" value="F:chromatin binding"/>
    <property type="evidence" value="ECO:0007669"/>
    <property type="project" value="TreeGrafter"/>
</dbReference>
<dbReference type="Gene3D" id="1.10.150.50">
    <property type="entry name" value="Transcription Factor, Ets-1"/>
    <property type="match status" value="1"/>
</dbReference>
<evidence type="ECO:0000313" key="12">
    <source>
        <dbReference type="Proteomes" id="UP001153620"/>
    </source>
</evidence>
<proteinExistence type="inferred from homology"/>
<dbReference type="InterPro" id="IPR050548">
    <property type="entry name" value="PcG_chromatin_remod_factors"/>
</dbReference>
<evidence type="ECO:0000259" key="10">
    <source>
        <dbReference type="SMART" id="SM00454"/>
    </source>
</evidence>
<evidence type="ECO:0000256" key="8">
    <source>
        <dbReference type="PROSITE-ProRule" id="PRU00459"/>
    </source>
</evidence>
<feature type="compositionally biased region" description="Basic residues" evidence="9">
    <location>
        <begin position="581"/>
        <end position="590"/>
    </location>
</feature>
<sequence>MSSTEPETTSSSSTSDDSKNGSINSLMNGKNRNSGKKSHSPIKQQNATSQQQQQQQQNPNRCTWCAETKTPLKYVLPTQNGKKEFCSETCIAEFRKAYSKGACKECDNAIRGNAPNRDFCSTYCLNKSNKKKGITSGNQTPTQAPSTSQNKLLNNNNNNLENNNSKQQKGSSVETNNNNNNTIKEHYAVTKISPMFQYEAFHVFDWSEYLKETGSVPAPSECFKQAFAPPKNDFKIGMKLEAVDPRNVNSICIATVVGVLGSRLRLRLDGSDNKNDFWRLVDSSEIKPVGDCERNKGMLQPPLGFRMNASSWPSFLSKTLYGAEMAPGEIFQPEPKTPKRNLFKVGHKLEAVDKKNPQLICCATVAAVKDNEIHVTFDGWRGAFDYWCCYDSRDIFPVGWCAKSCHPMQPPGHKGRFDSTSSRQRHARVNYTLAQDKELKEATPVTAHFHTQCKAGPFINPLKLPVILTGPSHQSLAKLCIQEILSACRDTSQLSPVLFNMDGEVHIVTASSKNFTVKIPMFTKEKGNEEMKTFLESLLTACHSCKNLITLSLEPEQCEKCSEKVETSTSSSNVTTTSSTSHHHHHHHQHTTPLTPPKRQSKGNDSPIPKRKKLVFNESEPSTPATTSSNTPITTVTTTSTTTSATSNVKESKPIVSPAVTNVQETKIKEERVTPELPTFPEPETPQSAEMRGGRSSDIRSSSEIEIDKSTDCPSSSASSPGPTIPSGNINDWKIEDVIQYISTADSSLAVHADLFRRHEIDGKALLLLNSEMMMKYMDIKLGPALKICNLVEKVNSKSNRHRHMSH</sequence>
<feature type="repeat" description="MBT" evidence="8">
    <location>
        <begin position="204"/>
        <end position="302"/>
    </location>
</feature>
<dbReference type="Pfam" id="PF02820">
    <property type="entry name" value="MBT"/>
    <property type="match status" value="2"/>
</dbReference>
<dbReference type="SMART" id="SM00561">
    <property type="entry name" value="MBT"/>
    <property type="match status" value="2"/>
</dbReference>
<feature type="compositionally biased region" description="Polar residues" evidence="9">
    <location>
        <begin position="20"/>
        <end position="32"/>
    </location>
</feature>
<dbReference type="Pfam" id="PF12140">
    <property type="entry name" value="SLED"/>
    <property type="match status" value="1"/>
</dbReference>
<evidence type="ECO:0000256" key="1">
    <source>
        <dbReference type="ARBA" id="ARBA00004123"/>
    </source>
</evidence>
<keyword evidence="3" id="KW-0678">Repressor</keyword>
<feature type="compositionally biased region" description="Low complexity" evidence="9">
    <location>
        <begin position="146"/>
        <end position="169"/>
    </location>
</feature>
<dbReference type="InterPro" id="IPR001660">
    <property type="entry name" value="SAM"/>
</dbReference>
<reference evidence="11" key="2">
    <citation type="submission" date="2022-10" db="EMBL/GenBank/DDBJ databases">
        <authorList>
            <consortium name="ENA_rothamsted_submissions"/>
            <consortium name="culmorum"/>
            <person name="King R."/>
        </authorList>
    </citation>
    <scope>NUCLEOTIDE SEQUENCE</scope>
</reference>
<evidence type="ECO:0000256" key="3">
    <source>
        <dbReference type="ARBA" id="ARBA00022491"/>
    </source>
</evidence>
<keyword evidence="6" id="KW-0804">Transcription</keyword>
<evidence type="ECO:0000256" key="4">
    <source>
        <dbReference type="ARBA" id="ARBA00022737"/>
    </source>
</evidence>
<feature type="compositionally biased region" description="Polar residues" evidence="9">
    <location>
        <begin position="135"/>
        <end position="145"/>
    </location>
</feature>
<dbReference type="PROSITE" id="PS51079">
    <property type="entry name" value="MBT"/>
    <property type="match status" value="2"/>
</dbReference>
<dbReference type="EMBL" id="OU895878">
    <property type="protein sequence ID" value="CAG9805808.1"/>
    <property type="molecule type" value="Genomic_DNA"/>
</dbReference>
<feature type="compositionally biased region" description="Low complexity" evidence="9">
    <location>
        <begin position="714"/>
        <end position="727"/>
    </location>
</feature>
<dbReference type="InterPro" id="IPR013761">
    <property type="entry name" value="SAM/pointed_sf"/>
</dbReference>
<feature type="region of interest" description="Disordered" evidence="9">
    <location>
        <begin position="131"/>
        <end position="181"/>
    </location>
</feature>
<comment type="similarity">
    <text evidence="2">Belongs to the SCM family.</text>
</comment>
<dbReference type="AlphaFoldDB" id="A0A9N9WR75"/>
<dbReference type="Pfam" id="PF06467">
    <property type="entry name" value="zf-FCS"/>
    <property type="match status" value="1"/>
</dbReference>
<keyword evidence="7" id="KW-0539">Nucleus</keyword>
<evidence type="ECO:0000256" key="7">
    <source>
        <dbReference type="ARBA" id="ARBA00023242"/>
    </source>
</evidence>
<dbReference type="Gene3D" id="3.90.1150.190">
    <property type="entry name" value="SLED domain"/>
    <property type="match status" value="1"/>
</dbReference>
<evidence type="ECO:0000256" key="2">
    <source>
        <dbReference type="ARBA" id="ARBA00008469"/>
    </source>
</evidence>
<dbReference type="GO" id="GO:0042393">
    <property type="term" value="F:histone binding"/>
    <property type="evidence" value="ECO:0007669"/>
    <property type="project" value="TreeGrafter"/>
</dbReference>